<dbReference type="EMBL" id="CM045765">
    <property type="protein sequence ID" value="KAI8000121.1"/>
    <property type="molecule type" value="Genomic_DNA"/>
</dbReference>
<keyword evidence="2" id="KW-1185">Reference proteome</keyword>
<evidence type="ECO:0000313" key="2">
    <source>
        <dbReference type="Proteomes" id="UP001060215"/>
    </source>
</evidence>
<reference evidence="1 2" key="1">
    <citation type="journal article" date="2022" name="Plant J.">
        <title>Chromosome-level genome of Camellia lanceoleosa provides a valuable resource for understanding genome evolution and self-incompatibility.</title>
        <authorList>
            <person name="Gong W."/>
            <person name="Xiao S."/>
            <person name="Wang L."/>
            <person name="Liao Z."/>
            <person name="Chang Y."/>
            <person name="Mo W."/>
            <person name="Hu G."/>
            <person name="Li W."/>
            <person name="Zhao G."/>
            <person name="Zhu H."/>
            <person name="Hu X."/>
            <person name="Ji K."/>
            <person name="Xiang X."/>
            <person name="Song Q."/>
            <person name="Yuan D."/>
            <person name="Jin S."/>
            <person name="Zhang L."/>
        </authorList>
    </citation>
    <scope>NUCLEOTIDE SEQUENCE [LARGE SCALE GENOMIC DNA]</scope>
    <source>
        <strain evidence="1">SQ_2022a</strain>
    </source>
</reference>
<accession>A0ACC0GG29</accession>
<protein>
    <submittedName>
        <fullName evidence="1">Callose synthase 6</fullName>
    </submittedName>
</protein>
<proteinExistence type="predicted"/>
<organism evidence="1 2">
    <name type="scientific">Camellia lanceoleosa</name>
    <dbReference type="NCBI Taxonomy" id="1840588"/>
    <lineage>
        <taxon>Eukaryota</taxon>
        <taxon>Viridiplantae</taxon>
        <taxon>Streptophyta</taxon>
        <taxon>Embryophyta</taxon>
        <taxon>Tracheophyta</taxon>
        <taxon>Spermatophyta</taxon>
        <taxon>Magnoliopsida</taxon>
        <taxon>eudicotyledons</taxon>
        <taxon>Gunneridae</taxon>
        <taxon>Pentapetalae</taxon>
        <taxon>asterids</taxon>
        <taxon>Ericales</taxon>
        <taxon>Theaceae</taxon>
        <taxon>Camellia</taxon>
    </lineage>
</organism>
<name>A0ACC0GG29_9ERIC</name>
<dbReference type="Proteomes" id="UP001060215">
    <property type="component" value="Chromosome 8"/>
</dbReference>
<sequence length="242" mass="27669">MEGSRVLAIIVLNPCVCPVVVVRYPDEKDGGNAPQVFVASAAEDEDDTKFHDASDDRKTLLSRLCDYGAVKKIYRIKLPGSPIEIGEGKPANQNHAIIFTRGEALRTIDMNQDNYLEEAFKMRNVLEELLKIHHGRQKPTILGLREHIFTRSVSSLAWFMSNQETSFVTTNFGELSKAIESLGEIYERVEESKQRQMIKLEKQRIQFAKDLEIQRMKLFMDSQIQIEKMKRARGTSEADSYL</sequence>
<evidence type="ECO:0000313" key="1">
    <source>
        <dbReference type="EMBL" id="KAI8000121.1"/>
    </source>
</evidence>
<comment type="caution">
    <text evidence="1">The sequence shown here is derived from an EMBL/GenBank/DDBJ whole genome shotgun (WGS) entry which is preliminary data.</text>
</comment>
<gene>
    <name evidence="1" type="ORF">LOK49_LG09G01495</name>
</gene>